<sequence>MRKILVLSLALILLLGIMSGGTSSYFSDTETSAGNTFTAWVEVCPPDSMVIVSDTTTQVTWVKGQPTPPPPQNAVLAWEHANWDSPTYNNVTTFFTGLEGTIKADWIWETEYTNDPGTWPDWPWGGDIVVGNRTGGALCK</sequence>
<comment type="caution">
    <text evidence="1">The sequence shown here is derived from an EMBL/GenBank/DDBJ whole genome shotgun (WGS) entry which is preliminary data.</text>
</comment>
<accession>X1LPH0</accession>
<dbReference type="NCBIfam" id="TIGR04088">
    <property type="entry name" value="cognate_SipW"/>
    <property type="match status" value="1"/>
</dbReference>
<organism evidence="1">
    <name type="scientific">marine sediment metagenome</name>
    <dbReference type="NCBI Taxonomy" id="412755"/>
    <lineage>
        <taxon>unclassified sequences</taxon>
        <taxon>metagenomes</taxon>
        <taxon>ecological metagenomes</taxon>
    </lineage>
</organism>
<protein>
    <submittedName>
        <fullName evidence="1">Uncharacterized protein</fullName>
    </submittedName>
</protein>
<proteinExistence type="predicted"/>
<feature type="non-terminal residue" evidence="1">
    <location>
        <position position="140"/>
    </location>
</feature>
<gene>
    <name evidence="1" type="ORF">S06H3_37112</name>
</gene>
<evidence type="ECO:0000313" key="1">
    <source>
        <dbReference type="EMBL" id="GAI20968.1"/>
    </source>
</evidence>
<dbReference type="InterPro" id="IPR023833">
    <property type="entry name" value="Signal_pept_SipW-depend-type"/>
</dbReference>
<dbReference type="AlphaFoldDB" id="X1LPH0"/>
<reference evidence="1" key="1">
    <citation type="journal article" date="2014" name="Front. Microbiol.">
        <title>High frequency of phylogenetically diverse reductive dehalogenase-homologous genes in deep subseafloor sedimentary metagenomes.</title>
        <authorList>
            <person name="Kawai M."/>
            <person name="Futagami T."/>
            <person name="Toyoda A."/>
            <person name="Takaki Y."/>
            <person name="Nishi S."/>
            <person name="Hori S."/>
            <person name="Arai W."/>
            <person name="Tsubouchi T."/>
            <person name="Morono Y."/>
            <person name="Uchiyama I."/>
            <person name="Ito T."/>
            <person name="Fujiyama A."/>
            <person name="Inagaki F."/>
            <person name="Takami H."/>
        </authorList>
    </citation>
    <scope>NUCLEOTIDE SEQUENCE</scope>
    <source>
        <strain evidence="1">Expedition CK06-06</strain>
    </source>
</reference>
<dbReference type="EMBL" id="BARV01022518">
    <property type="protein sequence ID" value="GAI20968.1"/>
    <property type="molecule type" value="Genomic_DNA"/>
</dbReference>
<name>X1LPH0_9ZZZZ</name>